<feature type="compositionally biased region" description="Polar residues" evidence="1">
    <location>
        <begin position="1"/>
        <end position="14"/>
    </location>
</feature>
<dbReference type="Proteomes" id="UP001597169">
    <property type="component" value="Unassembled WGS sequence"/>
</dbReference>
<protein>
    <submittedName>
        <fullName evidence="2">Uncharacterized protein</fullName>
    </submittedName>
</protein>
<evidence type="ECO:0000313" key="2">
    <source>
        <dbReference type="EMBL" id="MFD1129459.1"/>
    </source>
</evidence>
<sequence length="54" mass="6045">MSEANKQSVEQSANEEVVLPLDPSEWGDVISDLEEELPQDPNVVLMDIDAIYEL</sequence>
<dbReference type="RefSeq" id="WP_251582412.1">
    <property type="nucleotide sequence ID" value="NZ_JBHTKX010000001.1"/>
</dbReference>
<reference evidence="3" key="1">
    <citation type="journal article" date="2019" name="Int. J. Syst. Evol. Microbiol.">
        <title>The Global Catalogue of Microorganisms (GCM) 10K type strain sequencing project: providing services to taxonomists for standard genome sequencing and annotation.</title>
        <authorList>
            <consortium name="The Broad Institute Genomics Platform"/>
            <consortium name="The Broad Institute Genome Sequencing Center for Infectious Disease"/>
            <person name="Wu L."/>
            <person name="Ma J."/>
        </authorList>
    </citation>
    <scope>NUCLEOTIDE SEQUENCE [LARGE SCALE GENOMIC DNA]</scope>
    <source>
        <strain evidence="3">CCUG 53519</strain>
    </source>
</reference>
<proteinExistence type="predicted"/>
<dbReference type="EMBL" id="JBHTKX010000001">
    <property type="protein sequence ID" value="MFD1129459.1"/>
    <property type="molecule type" value="Genomic_DNA"/>
</dbReference>
<keyword evidence="3" id="KW-1185">Reference proteome</keyword>
<comment type="caution">
    <text evidence="2">The sequence shown here is derived from an EMBL/GenBank/DDBJ whole genome shotgun (WGS) entry which is preliminary data.</text>
</comment>
<feature type="region of interest" description="Disordered" evidence="1">
    <location>
        <begin position="1"/>
        <end position="20"/>
    </location>
</feature>
<name>A0ABW3PQR2_9BACL</name>
<evidence type="ECO:0000313" key="3">
    <source>
        <dbReference type="Proteomes" id="UP001597169"/>
    </source>
</evidence>
<evidence type="ECO:0000256" key="1">
    <source>
        <dbReference type="SAM" id="MobiDB-lite"/>
    </source>
</evidence>
<accession>A0ABW3PQR2</accession>
<gene>
    <name evidence="2" type="ORF">ACFQ3J_14895</name>
</gene>
<organism evidence="2 3">
    <name type="scientific">Paenibacillus provencensis</name>
    <dbReference type="NCBI Taxonomy" id="441151"/>
    <lineage>
        <taxon>Bacteria</taxon>
        <taxon>Bacillati</taxon>
        <taxon>Bacillota</taxon>
        <taxon>Bacilli</taxon>
        <taxon>Bacillales</taxon>
        <taxon>Paenibacillaceae</taxon>
        <taxon>Paenibacillus</taxon>
    </lineage>
</organism>